<protein>
    <recommendedName>
        <fullName evidence="5">Coiled-coil-helix-coiled-coil-helix domain-containing protein 7</fullName>
    </recommendedName>
</protein>
<dbReference type="CTD" id="79145"/>
<dbReference type="InterPro" id="IPR051040">
    <property type="entry name" value="COX23"/>
</dbReference>
<dbReference type="STRING" id="52670.A0A2I4CGX7"/>
<dbReference type="AlphaFoldDB" id="A0A2I4CGX7"/>
<evidence type="ECO:0000313" key="6">
    <source>
        <dbReference type="Proteomes" id="UP000192220"/>
    </source>
</evidence>
<comment type="similarity">
    <text evidence="4">Belongs to the CHCHD7 family.</text>
</comment>
<organism evidence="6 7">
    <name type="scientific">Austrofundulus limnaeus</name>
    <name type="common">Annual killifish</name>
    <dbReference type="NCBI Taxonomy" id="52670"/>
    <lineage>
        <taxon>Eukaryota</taxon>
        <taxon>Metazoa</taxon>
        <taxon>Chordata</taxon>
        <taxon>Craniata</taxon>
        <taxon>Vertebrata</taxon>
        <taxon>Euteleostomi</taxon>
        <taxon>Actinopterygii</taxon>
        <taxon>Neopterygii</taxon>
        <taxon>Teleostei</taxon>
        <taxon>Neoteleostei</taxon>
        <taxon>Acanthomorphata</taxon>
        <taxon>Ovalentaria</taxon>
        <taxon>Atherinomorphae</taxon>
        <taxon>Cyprinodontiformes</taxon>
        <taxon>Rivulidae</taxon>
        <taxon>Austrofundulus</taxon>
    </lineage>
</organism>
<dbReference type="GO" id="GO:0033108">
    <property type="term" value="P:mitochondrial respiratory chain complex assembly"/>
    <property type="evidence" value="ECO:0007669"/>
    <property type="project" value="TreeGrafter"/>
</dbReference>
<dbReference type="PANTHER" id="PTHR46811:SF1">
    <property type="entry name" value="COILED-COIL-HELIX-COILED-COIL-HELIX DOMAIN-CONTAINING PROTEIN 7"/>
    <property type="match status" value="1"/>
</dbReference>
<dbReference type="PROSITE" id="PS51808">
    <property type="entry name" value="CHCH"/>
    <property type="match status" value="1"/>
</dbReference>
<dbReference type="GeneID" id="106528582"/>
<dbReference type="Gene3D" id="1.10.287.1130">
    <property type="entry name" value="CytochromE C oxidase copper chaperone"/>
    <property type="match status" value="1"/>
</dbReference>
<sequence>MCTEKQVRMDKNARKVRDQDINPCLEESDASQKCLDVHNYDRSMCSAYFQNYKNCRAYWHSVMMQRRKNGVKPYMPTAAERLEMLSSLGGKKPY</sequence>
<dbReference type="RefSeq" id="XP_013879244.1">
    <property type="nucleotide sequence ID" value="XM_014023790.1"/>
</dbReference>
<evidence type="ECO:0000256" key="1">
    <source>
        <dbReference type="ARBA" id="ARBA00004569"/>
    </source>
</evidence>
<evidence type="ECO:0000256" key="5">
    <source>
        <dbReference type="ARBA" id="ARBA00039509"/>
    </source>
</evidence>
<evidence type="ECO:0000256" key="4">
    <source>
        <dbReference type="ARBA" id="ARBA00038205"/>
    </source>
</evidence>
<gene>
    <name evidence="7" type="primary">chchd7</name>
</gene>
<proteinExistence type="inferred from homology"/>
<dbReference type="Proteomes" id="UP000192220">
    <property type="component" value="Unplaced"/>
</dbReference>
<dbReference type="SUPFAM" id="SSF47072">
    <property type="entry name" value="Cysteine alpha-hairpin motif"/>
    <property type="match status" value="1"/>
</dbReference>
<dbReference type="PANTHER" id="PTHR46811">
    <property type="entry name" value="COILED-COIL-HELIX-COILED-COIL-HELIX DOMAIN-CONTAINING PROTEIN 7"/>
    <property type="match status" value="1"/>
</dbReference>
<keyword evidence="2" id="KW-0496">Mitochondrion</keyword>
<dbReference type="GO" id="GO:0005758">
    <property type="term" value="C:mitochondrial intermembrane space"/>
    <property type="evidence" value="ECO:0007669"/>
    <property type="project" value="UniProtKB-SubCell"/>
</dbReference>
<evidence type="ECO:0000313" key="7">
    <source>
        <dbReference type="RefSeq" id="XP_013879244.1"/>
    </source>
</evidence>
<keyword evidence="6" id="KW-1185">Reference proteome</keyword>
<dbReference type="InterPro" id="IPR009069">
    <property type="entry name" value="Cys_alpha_HP_mot_SF"/>
</dbReference>
<dbReference type="InParanoid" id="A0A2I4CGX7"/>
<keyword evidence="3" id="KW-1015">Disulfide bond</keyword>
<dbReference type="OrthoDB" id="9971592at2759"/>
<comment type="subcellular location">
    <subcellularLocation>
        <location evidence="1">Mitochondrion intermembrane space</location>
    </subcellularLocation>
</comment>
<evidence type="ECO:0000256" key="3">
    <source>
        <dbReference type="ARBA" id="ARBA00023157"/>
    </source>
</evidence>
<evidence type="ECO:0000256" key="2">
    <source>
        <dbReference type="ARBA" id="ARBA00023128"/>
    </source>
</evidence>
<name>A0A2I4CGX7_AUSLI</name>
<accession>A0A2I4CGX7</accession>
<reference evidence="7" key="1">
    <citation type="submission" date="2025-08" db="UniProtKB">
        <authorList>
            <consortium name="RefSeq"/>
        </authorList>
    </citation>
    <scope>IDENTIFICATION</scope>
</reference>
<dbReference type="FunCoup" id="A0A2I4CGX7">
    <property type="interactions" value="298"/>
</dbReference>
<dbReference type="KEGG" id="alim:106528582"/>